<gene>
    <name evidence="6" type="ORF">D1164_10680</name>
</gene>
<comment type="caution">
    <text evidence="6">The sequence shown here is derived from an EMBL/GenBank/DDBJ whole genome shotgun (WGS) entry which is preliminary data.</text>
</comment>
<name>A0A399D0T9_9BACT</name>
<evidence type="ECO:0000256" key="4">
    <source>
        <dbReference type="SAM" id="Phobius"/>
    </source>
</evidence>
<sequence length="216" mass="25396">MKKLKFFNLQDLLISVIPGFLTILTTIKDFEFWIALILGIVVLLLFIVLIIRKNIGVYKKEIADILANGYYINFLENLSYNLYEFENEIEFGDKKTEFYDLDKISIEIIVPRSNEKLCEVADKLNDSKKLESINLKNRKNNSGFWARAERTGDSIIIKDFPRTLFSLPKYLKNELGEEYDEKKSMKYHKIFTDKIEKLISENSQNRVLAKFKIVEE</sequence>
<dbReference type="OrthoDB" id="1417566at2"/>
<evidence type="ECO:0000256" key="1">
    <source>
        <dbReference type="ARBA" id="ARBA00022741"/>
    </source>
</evidence>
<keyword evidence="4" id="KW-0812">Transmembrane</keyword>
<dbReference type="Pfam" id="PF20300">
    <property type="entry name" value="prok_STING"/>
    <property type="match status" value="1"/>
</dbReference>
<dbReference type="EMBL" id="QWET01000007">
    <property type="protein sequence ID" value="RIH65046.1"/>
    <property type="molecule type" value="Genomic_DNA"/>
</dbReference>
<evidence type="ECO:0000259" key="5">
    <source>
        <dbReference type="Pfam" id="PF20300"/>
    </source>
</evidence>
<keyword evidence="7" id="KW-1185">Reference proteome</keyword>
<proteinExistence type="inferred from homology"/>
<evidence type="ECO:0000313" key="7">
    <source>
        <dbReference type="Proteomes" id="UP000266441"/>
    </source>
</evidence>
<evidence type="ECO:0000256" key="2">
    <source>
        <dbReference type="ARBA" id="ARBA00023118"/>
    </source>
</evidence>
<feature type="transmembrane region" description="Helical" evidence="4">
    <location>
        <begin position="7"/>
        <end position="27"/>
    </location>
</feature>
<dbReference type="InterPro" id="IPR046876">
    <property type="entry name" value="Prok_STING"/>
</dbReference>
<dbReference type="Proteomes" id="UP000266441">
    <property type="component" value="Unassembled WGS sequence"/>
</dbReference>
<evidence type="ECO:0000256" key="3">
    <source>
        <dbReference type="ARBA" id="ARBA00034315"/>
    </source>
</evidence>
<dbReference type="GO" id="GO:0051607">
    <property type="term" value="P:defense response to virus"/>
    <property type="evidence" value="ECO:0007669"/>
    <property type="project" value="UniProtKB-KW"/>
</dbReference>
<evidence type="ECO:0000313" key="6">
    <source>
        <dbReference type="EMBL" id="RIH65046.1"/>
    </source>
</evidence>
<keyword evidence="1" id="KW-0547">Nucleotide-binding</keyword>
<protein>
    <recommendedName>
        <fullName evidence="5">Prokaryotic STING domain-containing protein</fullName>
    </recommendedName>
</protein>
<keyword evidence="4" id="KW-1133">Transmembrane helix</keyword>
<comment type="similarity">
    <text evidence="3">In the C-terminal section; belongs to the bacterial STING family.</text>
</comment>
<keyword evidence="2" id="KW-0051">Antiviral defense</keyword>
<keyword evidence="4" id="KW-0472">Membrane</keyword>
<accession>A0A399D0T9</accession>
<dbReference type="GO" id="GO:0000166">
    <property type="term" value="F:nucleotide binding"/>
    <property type="evidence" value="ECO:0007669"/>
    <property type="project" value="UniProtKB-KW"/>
</dbReference>
<reference evidence="6 7" key="1">
    <citation type="journal article" date="2015" name="Int. J. Syst. Evol. Microbiol.">
        <title>Mariniphaga sediminis sp. nov., isolated from coastal sediment.</title>
        <authorList>
            <person name="Wang F.Q."/>
            <person name="Shen Q.Y."/>
            <person name="Chen G.J."/>
            <person name="Du Z.J."/>
        </authorList>
    </citation>
    <scope>NUCLEOTIDE SEQUENCE [LARGE SCALE GENOMIC DNA]</scope>
    <source>
        <strain evidence="6 7">SY21</strain>
    </source>
</reference>
<dbReference type="RefSeq" id="WP_119349971.1">
    <property type="nucleotide sequence ID" value="NZ_JBFHKJ010000480.1"/>
</dbReference>
<feature type="domain" description="Prokaryotic STING" evidence="5">
    <location>
        <begin position="63"/>
        <end position="200"/>
    </location>
</feature>
<dbReference type="AlphaFoldDB" id="A0A399D0T9"/>
<feature type="transmembrane region" description="Helical" evidence="4">
    <location>
        <begin position="33"/>
        <end position="51"/>
    </location>
</feature>
<organism evidence="6 7">
    <name type="scientific">Mariniphaga sediminis</name>
    <dbReference type="NCBI Taxonomy" id="1628158"/>
    <lineage>
        <taxon>Bacteria</taxon>
        <taxon>Pseudomonadati</taxon>
        <taxon>Bacteroidota</taxon>
        <taxon>Bacteroidia</taxon>
        <taxon>Marinilabiliales</taxon>
        <taxon>Prolixibacteraceae</taxon>
        <taxon>Mariniphaga</taxon>
    </lineage>
</organism>